<keyword evidence="9" id="KW-1185">Reference proteome</keyword>
<dbReference type="InterPro" id="IPR006240">
    <property type="entry name" value="CysQ"/>
</dbReference>
<keyword evidence="6 7" id="KW-0460">Magnesium</keyword>
<feature type="binding site" evidence="6">
    <location>
        <begin position="83"/>
        <end position="86"/>
    </location>
    <ligand>
        <name>substrate</name>
    </ligand>
</feature>
<dbReference type="GO" id="GO:0050427">
    <property type="term" value="P:3'-phosphoadenosine 5'-phosphosulfate metabolic process"/>
    <property type="evidence" value="ECO:0007669"/>
    <property type="project" value="TreeGrafter"/>
</dbReference>
<evidence type="ECO:0000256" key="3">
    <source>
        <dbReference type="ARBA" id="ARBA00022519"/>
    </source>
</evidence>
<evidence type="ECO:0000256" key="6">
    <source>
        <dbReference type="HAMAP-Rule" id="MF_02095"/>
    </source>
</evidence>
<organism evidence="8 9">
    <name type="scientific">Campylobacter blaseri</name>
    <dbReference type="NCBI Taxonomy" id="2042961"/>
    <lineage>
        <taxon>Bacteria</taxon>
        <taxon>Pseudomonadati</taxon>
        <taxon>Campylobacterota</taxon>
        <taxon>Epsilonproteobacteria</taxon>
        <taxon>Campylobacterales</taxon>
        <taxon>Campylobacteraceae</taxon>
        <taxon>Campylobacter</taxon>
    </lineage>
</organism>
<comment type="caution">
    <text evidence="8">The sequence shown here is derived from an EMBL/GenBank/DDBJ whole genome shotgun (WGS) entry which is preliminary data.</text>
</comment>
<dbReference type="GO" id="GO:0008441">
    <property type="term" value="F:3'(2'),5'-bisphosphate nucleotidase activity"/>
    <property type="evidence" value="ECO:0007669"/>
    <property type="project" value="UniProtKB-UniRule"/>
</dbReference>
<dbReference type="OrthoDB" id="9785695at2"/>
<dbReference type="Pfam" id="PF00459">
    <property type="entry name" value="Inositol_P"/>
    <property type="match status" value="1"/>
</dbReference>
<feature type="binding site" evidence="6">
    <location>
        <position position="62"/>
    </location>
    <ligand>
        <name>substrate</name>
    </ligand>
</feature>
<feature type="binding site" evidence="6">
    <location>
        <position position="81"/>
    </location>
    <ligand>
        <name>Mg(2+)</name>
        <dbReference type="ChEBI" id="CHEBI:18420"/>
        <label>1</label>
    </ligand>
</feature>
<comment type="function">
    <text evidence="6">Converts adenosine-3',5'-bisphosphate (PAP) to AMP.</text>
</comment>
<feature type="binding site" evidence="7">
    <location>
        <position position="84"/>
    </location>
    <ligand>
        <name>Mg(2+)</name>
        <dbReference type="ChEBI" id="CHEBI:18420"/>
        <label>1</label>
        <note>catalytic</note>
    </ligand>
</feature>
<feature type="binding site" evidence="6">
    <location>
        <position position="199"/>
    </location>
    <ligand>
        <name>Mg(2+)</name>
        <dbReference type="ChEBI" id="CHEBI:18420"/>
        <label>2</label>
    </ligand>
</feature>
<dbReference type="InterPro" id="IPR000760">
    <property type="entry name" value="Inositol_monophosphatase-like"/>
</dbReference>
<dbReference type="PANTHER" id="PTHR43028:SF5">
    <property type="entry name" value="3'(2'),5'-BISPHOSPHATE NUCLEOTIDASE 1"/>
    <property type="match status" value="1"/>
</dbReference>
<dbReference type="Proteomes" id="UP000240535">
    <property type="component" value="Unassembled WGS sequence"/>
</dbReference>
<evidence type="ECO:0000256" key="7">
    <source>
        <dbReference type="PIRSR" id="PIRSR600760-2"/>
    </source>
</evidence>
<feature type="binding site" evidence="7">
    <location>
        <position position="199"/>
    </location>
    <ligand>
        <name>Mg(2+)</name>
        <dbReference type="ChEBI" id="CHEBI:18420"/>
        <label>1</label>
        <note>catalytic</note>
    </ligand>
</feature>
<dbReference type="Gene3D" id="3.40.190.80">
    <property type="match status" value="1"/>
</dbReference>
<dbReference type="InterPro" id="IPR050725">
    <property type="entry name" value="CysQ/Inositol_MonoPase"/>
</dbReference>
<dbReference type="HAMAP" id="MF_02095">
    <property type="entry name" value="CysQ"/>
    <property type="match status" value="1"/>
</dbReference>
<proteinExistence type="inferred from homology"/>
<evidence type="ECO:0000256" key="2">
    <source>
        <dbReference type="ARBA" id="ARBA00022475"/>
    </source>
</evidence>
<feature type="binding site" evidence="6">
    <location>
        <position position="199"/>
    </location>
    <ligand>
        <name>substrate</name>
    </ligand>
</feature>
<keyword evidence="3" id="KW-0997">Cell inner membrane</keyword>
<accession>A0A2P8R495</accession>
<dbReference type="PANTHER" id="PTHR43028">
    <property type="entry name" value="3'(2'),5'-BISPHOSPHATE NUCLEOTIDASE 1"/>
    <property type="match status" value="1"/>
</dbReference>
<evidence type="ECO:0000256" key="4">
    <source>
        <dbReference type="ARBA" id="ARBA00022801"/>
    </source>
</evidence>
<feature type="binding site" evidence="6">
    <location>
        <position position="62"/>
    </location>
    <ligand>
        <name>Mg(2+)</name>
        <dbReference type="ChEBI" id="CHEBI:18420"/>
        <label>1</label>
    </ligand>
</feature>
<evidence type="ECO:0000313" key="8">
    <source>
        <dbReference type="EMBL" id="PSM53316.1"/>
    </source>
</evidence>
<feature type="binding site" evidence="7">
    <location>
        <position position="81"/>
    </location>
    <ligand>
        <name>Mg(2+)</name>
        <dbReference type="ChEBI" id="CHEBI:18420"/>
        <label>1</label>
        <note>catalytic</note>
    </ligand>
</feature>
<feature type="binding site" evidence="6">
    <location>
        <position position="84"/>
    </location>
    <ligand>
        <name>Mg(2+)</name>
        <dbReference type="ChEBI" id="CHEBI:18420"/>
        <label>2</label>
    </ligand>
</feature>
<reference evidence="9" key="1">
    <citation type="submission" date="2017-10" db="EMBL/GenBank/DDBJ databases">
        <title>Campylobacter species from seals.</title>
        <authorList>
            <person name="Gilbert M.J."/>
            <person name="Zomer A.L."/>
            <person name="Timmerman A.J."/>
            <person name="Duim B."/>
            <person name="Wagenaar J.A."/>
        </authorList>
    </citation>
    <scope>NUCLEOTIDE SEQUENCE [LARGE SCALE GENOMIC DNA]</scope>
    <source>
        <strain evidence="9">17S00004-5</strain>
    </source>
</reference>
<comment type="similarity">
    <text evidence="1 6">Belongs to the inositol monophosphatase superfamily. CysQ family.</text>
</comment>
<evidence type="ECO:0000313" key="9">
    <source>
        <dbReference type="Proteomes" id="UP000240535"/>
    </source>
</evidence>
<feature type="binding site" evidence="6">
    <location>
        <position position="81"/>
    </location>
    <ligand>
        <name>Mg(2+)</name>
        <dbReference type="ChEBI" id="CHEBI:18420"/>
        <label>2</label>
    </ligand>
</feature>
<keyword evidence="4 6" id="KW-0378">Hydrolase</keyword>
<feature type="binding site" evidence="6">
    <location>
        <position position="83"/>
    </location>
    <ligand>
        <name>Mg(2+)</name>
        <dbReference type="ChEBI" id="CHEBI:18420"/>
        <label>1</label>
    </ligand>
</feature>
<dbReference type="InterPro" id="IPR020550">
    <property type="entry name" value="Inositol_monophosphatase_CS"/>
</dbReference>
<feature type="binding site" evidence="7">
    <location>
        <position position="83"/>
    </location>
    <ligand>
        <name>Mg(2+)</name>
        <dbReference type="ChEBI" id="CHEBI:18420"/>
        <label>1</label>
        <note>catalytic</note>
    </ligand>
</feature>
<gene>
    <name evidence="6" type="primary">cysQ</name>
    <name evidence="8" type="ORF">CQ405_01370</name>
</gene>
<sequence length="259" mass="29013">MNELLESAILASKNASKEILNHYSNYSLYAKDDKSPLTSADLAANDEIFKVLEKTDIPICSEESILPYEQREKLEEFWLIDPLDGTKEFIAKNGEFCICIALIKNGKPILGVINIPIKDEIYYSNEIGKVYKNENLLNFSSNSPNLHLTGRNGKKTKSSKFANYFNLTQTNLGSAIKFCKLASNEASAYARFGDSSLWDIAAGHFLVKASGGLVIDLKTKQDPIYNGKSLINNHFLALNKNSIHLKDKMVDYIKKYIAI</sequence>
<comment type="cofactor">
    <cofactor evidence="6 7">
        <name>Mg(2+)</name>
        <dbReference type="ChEBI" id="CHEBI:18420"/>
    </cofactor>
</comment>
<keyword evidence="5 6" id="KW-0472">Membrane</keyword>
<protein>
    <recommendedName>
        <fullName evidence="6">3'(2'),5'-bisphosphate nucleotidase CysQ</fullName>
        <ecNumber evidence="6">3.1.3.7</ecNumber>
    </recommendedName>
    <alternativeName>
        <fullName evidence="6">3'(2'),5-bisphosphonucleoside 3'(2')-phosphohydrolase</fullName>
    </alternativeName>
    <alternativeName>
        <fullName evidence="6">3'-phosphoadenosine 5'-phosphate phosphatase</fullName>
        <shortName evidence="6">PAP phosphatase</shortName>
    </alternativeName>
</protein>
<dbReference type="Gene3D" id="3.30.540.10">
    <property type="entry name" value="Fructose-1,6-Bisphosphatase, subunit A, domain 1"/>
    <property type="match status" value="1"/>
</dbReference>
<keyword evidence="2 6" id="KW-1003">Cell membrane</keyword>
<dbReference type="GO" id="GO:0005886">
    <property type="term" value="C:plasma membrane"/>
    <property type="evidence" value="ECO:0007669"/>
    <property type="project" value="UniProtKB-SubCell"/>
</dbReference>
<dbReference type="AlphaFoldDB" id="A0A2P8R495"/>
<comment type="catalytic activity">
    <reaction evidence="6">
        <text>adenosine 3',5'-bisphosphate + H2O = AMP + phosphate</text>
        <dbReference type="Rhea" id="RHEA:10040"/>
        <dbReference type="ChEBI" id="CHEBI:15377"/>
        <dbReference type="ChEBI" id="CHEBI:43474"/>
        <dbReference type="ChEBI" id="CHEBI:58343"/>
        <dbReference type="ChEBI" id="CHEBI:456215"/>
        <dbReference type="EC" id="3.1.3.7"/>
    </reaction>
</comment>
<evidence type="ECO:0000256" key="5">
    <source>
        <dbReference type="ARBA" id="ARBA00023136"/>
    </source>
</evidence>
<dbReference type="CDD" id="cd01638">
    <property type="entry name" value="CysQ"/>
    <property type="match status" value="1"/>
</dbReference>
<dbReference type="PROSITE" id="PS00630">
    <property type="entry name" value="IMP_2"/>
    <property type="match status" value="1"/>
</dbReference>
<dbReference type="EMBL" id="PDHH01000001">
    <property type="protein sequence ID" value="PSM53316.1"/>
    <property type="molecule type" value="Genomic_DNA"/>
</dbReference>
<dbReference type="SUPFAM" id="SSF56655">
    <property type="entry name" value="Carbohydrate phosphatase"/>
    <property type="match status" value="1"/>
</dbReference>
<comment type="subcellular location">
    <subcellularLocation>
        <location evidence="6">Cell membrane</location>
        <topology evidence="6">Peripheral membrane protein</topology>
        <orientation evidence="6">Cytoplasmic side</orientation>
    </subcellularLocation>
</comment>
<feature type="binding site" evidence="7">
    <location>
        <position position="62"/>
    </location>
    <ligand>
        <name>Mg(2+)</name>
        <dbReference type="ChEBI" id="CHEBI:18420"/>
        <label>1</label>
        <note>catalytic</note>
    </ligand>
</feature>
<dbReference type="GO" id="GO:0046854">
    <property type="term" value="P:phosphatidylinositol phosphate biosynthetic process"/>
    <property type="evidence" value="ECO:0007669"/>
    <property type="project" value="InterPro"/>
</dbReference>
<dbReference type="GO" id="GO:0000103">
    <property type="term" value="P:sulfate assimilation"/>
    <property type="evidence" value="ECO:0007669"/>
    <property type="project" value="TreeGrafter"/>
</dbReference>
<dbReference type="PRINTS" id="PR00377">
    <property type="entry name" value="IMPHPHTASES"/>
</dbReference>
<dbReference type="EC" id="3.1.3.7" evidence="6"/>
<keyword evidence="6 7" id="KW-0479">Metal-binding</keyword>
<dbReference type="GO" id="GO:0000287">
    <property type="term" value="F:magnesium ion binding"/>
    <property type="evidence" value="ECO:0007669"/>
    <property type="project" value="UniProtKB-UniRule"/>
</dbReference>
<evidence type="ECO:0000256" key="1">
    <source>
        <dbReference type="ARBA" id="ARBA00005289"/>
    </source>
</evidence>
<name>A0A2P8R495_9BACT</name>